<evidence type="ECO:0000256" key="12">
    <source>
        <dbReference type="ARBA" id="ARBA00049432"/>
    </source>
</evidence>
<reference evidence="16 17" key="1">
    <citation type="submission" date="2024-02" db="EMBL/GenBank/DDBJ databases">
        <authorList>
            <person name="Daric V."/>
            <person name="Darras S."/>
        </authorList>
    </citation>
    <scope>NUCLEOTIDE SEQUENCE [LARGE SCALE GENOMIC DNA]</scope>
</reference>
<feature type="domain" description="Glycosyltransferase 61 catalytic" evidence="15">
    <location>
        <begin position="356"/>
        <end position="400"/>
    </location>
</feature>
<comment type="similarity">
    <text evidence="1">Belongs to the glycosyltransferase 61 family.</text>
</comment>
<evidence type="ECO:0000256" key="1">
    <source>
        <dbReference type="ARBA" id="ARBA00005449"/>
    </source>
</evidence>
<evidence type="ECO:0000313" key="17">
    <source>
        <dbReference type="Proteomes" id="UP001642483"/>
    </source>
</evidence>
<organism evidence="16 17">
    <name type="scientific">Clavelina lepadiformis</name>
    <name type="common">Light-bulb sea squirt</name>
    <name type="synonym">Ascidia lepadiformis</name>
    <dbReference type="NCBI Taxonomy" id="159417"/>
    <lineage>
        <taxon>Eukaryota</taxon>
        <taxon>Metazoa</taxon>
        <taxon>Chordata</taxon>
        <taxon>Tunicata</taxon>
        <taxon>Ascidiacea</taxon>
        <taxon>Aplousobranchia</taxon>
        <taxon>Clavelinidae</taxon>
        <taxon>Clavelina</taxon>
    </lineage>
</organism>
<comment type="catalytic activity">
    <reaction evidence="12">
        <text>L-threonyl-[protein] + UDP-N-acetyl-alpha-D-glucosamine = 3-O-(N-acetyl-beta-D-glucosaminyl)-L-threonyl-[protein] + UDP + H(+)</text>
        <dbReference type="Rhea" id="RHEA:48908"/>
        <dbReference type="Rhea" id="RHEA-COMP:11060"/>
        <dbReference type="Rhea" id="RHEA-COMP:12252"/>
        <dbReference type="ChEBI" id="CHEBI:15378"/>
        <dbReference type="ChEBI" id="CHEBI:30013"/>
        <dbReference type="ChEBI" id="CHEBI:57705"/>
        <dbReference type="ChEBI" id="CHEBI:58223"/>
        <dbReference type="ChEBI" id="CHEBI:90840"/>
        <dbReference type="EC" id="2.4.1.255"/>
    </reaction>
</comment>
<dbReference type="EMBL" id="CAWYQH010000024">
    <property type="protein sequence ID" value="CAK8675537.1"/>
    <property type="molecule type" value="Genomic_DNA"/>
</dbReference>
<keyword evidence="14" id="KW-0812">Transmembrane</keyword>
<evidence type="ECO:0000256" key="2">
    <source>
        <dbReference type="ARBA" id="ARBA00011970"/>
    </source>
</evidence>
<dbReference type="PANTHER" id="PTHR20961">
    <property type="entry name" value="GLYCOSYLTRANSFERASE"/>
    <property type="match status" value="1"/>
</dbReference>
<evidence type="ECO:0000256" key="8">
    <source>
        <dbReference type="ARBA" id="ARBA00037761"/>
    </source>
</evidence>
<keyword evidence="7" id="KW-0325">Glycoprotein</keyword>
<dbReference type="Proteomes" id="UP001642483">
    <property type="component" value="Unassembled WGS sequence"/>
</dbReference>
<dbReference type="InterPro" id="IPR049625">
    <property type="entry name" value="Glyco_transf_61_cat"/>
</dbReference>
<evidence type="ECO:0000256" key="6">
    <source>
        <dbReference type="ARBA" id="ARBA00022824"/>
    </source>
</evidence>
<dbReference type="PANTHER" id="PTHR20961:SF148">
    <property type="entry name" value="EGF DOMAIN-SPECIFIC O-LINKED N-ACETYLGLUCOSAMINE TRANSFERASE"/>
    <property type="match status" value="1"/>
</dbReference>
<keyword evidence="14" id="KW-1133">Transmembrane helix</keyword>
<proteinExistence type="inferred from homology"/>
<evidence type="ECO:0000256" key="4">
    <source>
        <dbReference type="ARBA" id="ARBA00022679"/>
    </source>
</evidence>
<evidence type="ECO:0000256" key="7">
    <source>
        <dbReference type="ARBA" id="ARBA00023180"/>
    </source>
</evidence>
<evidence type="ECO:0000256" key="11">
    <source>
        <dbReference type="ARBA" id="ARBA00048317"/>
    </source>
</evidence>
<evidence type="ECO:0000256" key="9">
    <source>
        <dbReference type="ARBA" id="ARBA00040944"/>
    </source>
</evidence>
<keyword evidence="17" id="KW-1185">Reference proteome</keyword>
<gene>
    <name evidence="16" type="ORF">CVLEPA_LOCUS5108</name>
</gene>
<protein>
    <recommendedName>
        <fullName evidence="9">EGF domain-specific O-linked N-acetylglucosamine transferase</fullName>
        <ecNumber evidence="2">2.4.1.255</ecNumber>
    </recommendedName>
    <alternativeName>
        <fullName evidence="10">Extracellular O-linked N-acetylglucosamine transferase</fullName>
    </alternativeName>
</protein>
<evidence type="ECO:0000259" key="15">
    <source>
        <dbReference type="Pfam" id="PF04577"/>
    </source>
</evidence>
<comment type="catalytic activity">
    <reaction evidence="11">
        <text>L-seryl-[protein] + UDP-N-acetyl-alpha-D-glucosamine = 3-O-(N-acetyl-beta-D-glucosaminyl)-L-seryl-[protein] + UDP + H(+)</text>
        <dbReference type="Rhea" id="RHEA:48904"/>
        <dbReference type="Rhea" id="RHEA-COMP:9863"/>
        <dbReference type="Rhea" id="RHEA-COMP:12251"/>
        <dbReference type="ChEBI" id="CHEBI:15378"/>
        <dbReference type="ChEBI" id="CHEBI:29999"/>
        <dbReference type="ChEBI" id="CHEBI:57705"/>
        <dbReference type="ChEBI" id="CHEBI:58223"/>
        <dbReference type="ChEBI" id="CHEBI:90838"/>
        <dbReference type="EC" id="2.4.1.255"/>
    </reaction>
</comment>
<keyword evidence="3" id="KW-0328">Glycosyltransferase</keyword>
<comment type="function">
    <text evidence="8">Catalyzes the transfer of a single N-acetylglucosamine from UDP-GlcNAc to a serine or threonine residue in extracellular proteins resulting in their modification with a beta-linked N-acetylglucosamine (O-GlcNAc). Specifically glycosylates the Thr residue located between the fifth and sixth conserved cysteines of folded EGF-like domains.</text>
</comment>
<evidence type="ECO:0000256" key="13">
    <source>
        <dbReference type="SAM" id="MobiDB-lite"/>
    </source>
</evidence>
<name>A0ABP0F768_CLALP</name>
<dbReference type="EC" id="2.4.1.255" evidence="2"/>
<evidence type="ECO:0000256" key="10">
    <source>
        <dbReference type="ARBA" id="ARBA00042574"/>
    </source>
</evidence>
<feature type="region of interest" description="Disordered" evidence="13">
    <location>
        <begin position="1"/>
        <end position="23"/>
    </location>
</feature>
<accession>A0ABP0F768</accession>
<evidence type="ECO:0000313" key="16">
    <source>
        <dbReference type="EMBL" id="CAK8675537.1"/>
    </source>
</evidence>
<keyword evidence="4" id="KW-0808">Transferase</keyword>
<feature type="compositionally biased region" description="Polar residues" evidence="13">
    <location>
        <begin position="8"/>
        <end position="19"/>
    </location>
</feature>
<keyword evidence="14" id="KW-0472">Membrane</keyword>
<dbReference type="Pfam" id="PF04577">
    <property type="entry name" value="Glyco_transf_61"/>
    <property type="match status" value="1"/>
</dbReference>
<evidence type="ECO:0000256" key="5">
    <source>
        <dbReference type="ARBA" id="ARBA00022729"/>
    </source>
</evidence>
<comment type="caution">
    <text evidence="16">The sequence shown here is derived from an EMBL/GenBank/DDBJ whole genome shotgun (WGS) entry which is preliminary data.</text>
</comment>
<keyword evidence="5" id="KW-0732">Signal</keyword>
<dbReference type="InterPro" id="IPR007657">
    <property type="entry name" value="Glycosyltransferase_61"/>
</dbReference>
<evidence type="ECO:0000256" key="14">
    <source>
        <dbReference type="SAM" id="Phobius"/>
    </source>
</evidence>
<keyword evidence="6" id="KW-0256">Endoplasmic reticulum</keyword>
<sequence length="479" mass="56417">MCPKHSIHLTTRGSNTKRGNQSRHIEHRRSVKLLWHDRIFPDMQFVIVVLILSVAVSCVDLPLGHLSIYRNRMLNAQVSGPTCYGYEKDCNHDSRFETKFPSNCKGSKNWRFWFQGDFGYIGKRLDELTPMCDKGISSLQCTNRMQFCKAQNLFLDLRSHYSRHYPDHKQDIFSENEIGGDCDVYSSAISRQETPNVDGGLRSWFPELKTFSKISDYKQNHSNCDIVINKPVVFMKLDQGENMYHHMCDFLNLYMSLHVNGSIAFDRDFIIVNWYWLKRDYVDFFTDSWQVFTEHPIVYLRDWFGKRVCIRNAIFSLLPRMIQGIYYNTQLGEECVGTGLVKSFSQFFLHRLKIEEVVEFKRDEMTFLDQLILMRNTDIFIAVHGAGLTHLLFLPDGAVVFELYDCESICFRDLARLRGLRHLTWLDSSKMTKHKRTNNTNYENNYRYYDFTFDKDEFRRLFLKAASLFSQATAVHNEL</sequence>
<evidence type="ECO:0000256" key="3">
    <source>
        <dbReference type="ARBA" id="ARBA00022676"/>
    </source>
</evidence>
<feature type="transmembrane region" description="Helical" evidence="14">
    <location>
        <begin position="43"/>
        <end position="63"/>
    </location>
</feature>